<protein>
    <recommendedName>
        <fullName evidence="2">DUF4246 domain-containing protein</fullName>
    </recommendedName>
</protein>
<feature type="region of interest" description="Disordered" evidence="1">
    <location>
        <begin position="849"/>
        <end position="868"/>
    </location>
</feature>
<evidence type="ECO:0000313" key="4">
    <source>
        <dbReference type="Proteomes" id="UP000053664"/>
    </source>
</evidence>
<reference evidence="3 4" key="1">
    <citation type="journal article" date="2013" name="Plant Cell">
        <title>The transition from a phytopathogenic smut ancestor to an anamorphic biocontrol agent deciphered by comparative whole-genome analysis.</title>
        <authorList>
            <person name="Lefebvre F."/>
            <person name="Joly D.L."/>
            <person name="Labbe C."/>
            <person name="Teichmann B."/>
            <person name="Linning R."/>
            <person name="Belzile F."/>
            <person name="Bakkeren G."/>
            <person name="Belanger R.R."/>
        </authorList>
    </citation>
    <scope>NUCLEOTIDE SEQUENCE [LARGE SCALE GENOMIC DNA]</scope>
    <source>
        <strain evidence="3 4">PF-1</strain>
    </source>
</reference>
<proteinExistence type="predicted"/>
<evidence type="ECO:0000313" key="3">
    <source>
        <dbReference type="EMBL" id="EPQ29753.1"/>
    </source>
</evidence>
<dbReference type="Pfam" id="PF14033">
    <property type="entry name" value="DUF4246"/>
    <property type="match status" value="1"/>
</dbReference>
<accession>A0A061HAV7</accession>
<gene>
    <name evidence="3" type="ORF">PFL1_02972</name>
</gene>
<name>A0A061HAV7_9BASI</name>
<dbReference type="InterPro" id="IPR025340">
    <property type="entry name" value="DUF4246"/>
</dbReference>
<dbReference type="Proteomes" id="UP000053664">
    <property type="component" value="Unassembled WGS sequence"/>
</dbReference>
<organism evidence="3 4">
    <name type="scientific">Pseudozyma flocculosa PF-1</name>
    <dbReference type="NCBI Taxonomy" id="1277687"/>
    <lineage>
        <taxon>Eukaryota</taxon>
        <taxon>Fungi</taxon>
        <taxon>Dikarya</taxon>
        <taxon>Basidiomycota</taxon>
        <taxon>Ustilaginomycotina</taxon>
        <taxon>Ustilaginomycetes</taxon>
        <taxon>Ustilaginales</taxon>
        <taxon>Ustilaginaceae</taxon>
        <taxon>Pseudozyma</taxon>
    </lineage>
</organism>
<sequence>MPPSSTPATALAPEQPVRVSSELHAALIDLCTGILPAYLVGVPVLALQCYVDALIRIENGQQPLPARLDAEYSKLVQKAYKFGGRPFEPSPISLQACHALDRALVALGLDTLHSFFAIVSLSGVDQRTCHKLNADPATFDAAKPANGSKRATKKSTAAAAGPPPETVGLSIVATSSWNMSPPCLHHCNDPDLFARVNRLGDDGTWLLDPANFNRLVAAVHQEGASLDDTFTIAAVLATRMLGGGPDGYQHIHEHSYYRAPNVEFEAAEPYTAAEREVDAAIRALLEKDDWKAKAADETIAAKWRQEAIDQQGFSPSQADYLIAKMRYMATNPPRRGVEYSGVPGVYVSDVLVGPQTVDALKRTVGEYAQSIPETRRDYHPRSDDQVWNLVHPSLHPLHAFTPVLPAEFSSCSDGQPSVLAYNATALLKRLHPGEEGKRAAADVAMSDADKKLEAESAGAAMKAPYPPTLDGLTITLPDLPKSESESGTKYRWLPAEIRVDVDAGSGTPSASFVSYINGLSPFQDRTLALYEPLAAAFAALLPAFESVLASFPQRGDTAFLSPTGTPFSQEVPNSRKDLLYFEYFTPSIDEVKEKCKDVDVMAMQNLYWCADEDDRREALVEQEWEDNKEFVRPPVAPFEPPTLRKVELGGRTLQVIVKVSTILLTPDKPSYAGGSWHLEGTVGEHICATGIHYLDSNNVTDASLSFRMAVDAESMSMRPEQNQFEHLLHLYGIEQEQTATHQVLGSVRTRPGSSIAFPNSMQHQLSGFDLVDASRPGHRTIVLFWLIDPAHPVVSTARVVPQQVGWLKDATRHLWSDSSSRLSQLPPELIERIFDTLDAAVRADEEARSATAMKGAKEGRTGGDGGAASYLMSTESALEHRLKLMDERTAAVLADNDSRFDDVYSFCEH</sequence>
<dbReference type="PANTHER" id="PTHR33119">
    <property type="entry name" value="IFI3P"/>
    <property type="match status" value="1"/>
</dbReference>
<dbReference type="KEGG" id="pfp:PFL1_02972"/>
<evidence type="ECO:0000259" key="2">
    <source>
        <dbReference type="Pfam" id="PF14033"/>
    </source>
</evidence>
<dbReference type="AlphaFoldDB" id="A0A061HAV7"/>
<feature type="region of interest" description="Disordered" evidence="1">
    <location>
        <begin position="140"/>
        <end position="163"/>
    </location>
</feature>
<feature type="domain" description="DUF4246" evidence="2">
    <location>
        <begin position="317"/>
        <end position="809"/>
    </location>
</feature>
<dbReference type="EMBL" id="KE361630">
    <property type="protein sequence ID" value="EPQ29753.1"/>
    <property type="molecule type" value="Genomic_DNA"/>
</dbReference>
<dbReference type="PANTHER" id="PTHR33119:SF1">
    <property type="entry name" value="FE2OG DIOXYGENASE DOMAIN-CONTAINING PROTEIN"/>
    <property type="match status" value="1"/>
</dbReference>
<evidence type="ECO:0000256" key="1">
    <source>
        <dbReference type="SAM" id="MobiDB-lite"/>
    </source>
</evidence>
<dbReference type="InterPro" id="IPR049192">
    <property type="entry name" value="DUF4246_C"/>
</dbReference>
<dbReference type="GeneID" id="19317084"/>
<dbReference type="OrthoDB" id="415532at2759"/>
<dbReference type="eggNOG" id="ENOG502QQIE">
    <property type="taxonomic scope" value="Eukaryota"/>
</dbReference>
<dbReference type="HOGENOM" id="CLU_331244_0_0_1"/>
<dbReference type="RefSeq" id="XP_007878675.1">
    <property type="nucleotide sequence ID" value="XM_007880484.1"/>
</dbReference>